<evidence type="ECO:0000313" key="5">
    <source>
        <dbReference type="Proteomes" id="UP000636891"/>
    </source>
</evidence>
<dbReference type="PANTHER" id="PTHR47642">
    <property type="entry name" value="ATP-DEPENDENT DNA HELICASE"/>
    <property type="match status" value="1"/>
</dbReference>
<protein>
    <submittedName>
        <fullName evidence="4">Helix-turn-helix domain-containing protein</fullName>
    </submittedName>
</protein>
<keyword evidence="2" id="KW-1133">Transmembrane helix</keyword>
<evidence type="ECO:0000259" key="3">
    <source>
        <dbReference type="PROSITE" id="PS50967"/>
    </source>
</evidence>
<feature type="transmembrane region" description="Helical" evidence="2">
    <location>
        <begin position="45"/>
        <end position="67"/>
    </location>
</feature>
<dbReference type="InterPro" id="IPR051055">
    <property type="entry name" value="PIF1_helicase"/>
</dbReference>
<name>A0ABR7CKI9_9BACT</name>
<dbReference type="Pfam" id="PF05970">
    <property type="entry name" value="PIF1"/>
    <property type="match status" value="1"/>
</dbReference>
<dbReference type="InterPro" id="IPR044876">
    <property type="entry name" value="HRDC_dom_sf"/>
</dbReference>
<dbReference type="SMART" id="SM00341">
    <property type="entry name" value="HRDC"/>
    <property type="match status" value="1"/>
</dbReference>
<dbReference type="Pfam" id="PF00570">
    <property type="entry name" value="HRDC"/>
    <property type="match status" value="1"/>
</dbReference>
<sequence>MENPQLELADRFIGETAVNLFLTGRAGTGKTTFLHRLRERSPKRMIVVAPTGVAAINAGGVTIHSFFQLAFAPYIPESVRGVNPQNRQEQFRFNKQKIAIIRSIDLLVIDEISMVRADVLDAVSDVLRRYRDPGKPFGGVQLLLIGDLQQLAPVVRDEEWSLLGRFYASPFFFESRALKETSYVCIELQHIYRQSDERFITMLNAVRESRVDPAMLEELNRRYRPAFDPDEKDGYITLTSHNHTAHGINEAKMAALPGASCTYQAALEGTFPEYLYPTDASLTLKAGAQVMFIKNDPSPEKRYYNGKIGIVTGLDDGSVEVLPHGAAEPIAVEPAEWLNTKYKIDPETKELTEEVEGRFVQYPLKAAWAITIHKSQGLTFERAVIDAADSFSHGQVYVALSRCKSLEGLVLRAPLDARCMICDPTVRAFTDYAAEHRPDGALLARQAEAYYRRLLLELFDFAAVGKRLRILRRFVDEHLGALYPKLSAMWQQHTVRFSTEISDVGIRFQKQIDRMIGGSAGYRDDPRLAERVGKGRDYFLARCGEIIDPLLAACDVEIDSKELRKDFAKMLSAAGDQVRIKKAVLEATADGFDLHRYLEAKAKASLEESRSSVGAEAKVTVSDDVLHPALFETLRSWRKEEAGRQKVPVYVVMSQKALLGVSNLLPSSLRELARIKGVGDKFLEKYGDTVLEFVREFRAETGADMDFPTPEVAVRPDAGGTKPKRKEREDTRLVTLGLLEEGLTRREIAAERGLSAATIDGHIADLIRRGALEADRFVPEDKIRAITRCLNEHPGEKFALIQENLGSDYSYSEIRFVHSALERGE</sequence>
<dbReference type="InterPro" id="IPR002121">
    <property type="entry name" value="HRDC_dom"/>
</dbReference>
<gene>
    <name evidence="4" type="ORF">H8S08_03925</name>
</gene>
<keyword evidence="5" id="KW-1185">Reference proteome</keyword>
<dbReference type="Gene3D" id="1.10.150.80">
    <property type="entry name" value="HRDC domain"/>
    <property type="match status" value="1"/>
</dbReference>
<dbReference type="Proteomes" id="UP000636891">
    <property type="component" value="Unassembled WGS sequence"/>
</dbReference>
<dbReference type="CDD" id="cd18809">
    <property type="entry name" value="SF1_C_RecD"/>
    <property type="match status" value="1"/>
</dbReference>
<dbReference type="SUPFAM" id="SSF52540">
    <property type="entry name" value="P-loop containing nucleoside triphosphate hydrolases"/>
    <property type="match status" value="2"/>
</dbReference>
<keyword evidence="2" id="KW-0472">Membrane</keyword>
<feature type="region of interest" description="Disordered" evidence="1">
    <location>
        <begin position="708"/>
        <end position="728"/>
    </location>
</feature>
<dbReference type="InterPro" id="IPR029491">
    <property type="entry name" value="Helicase_HTH"/>
</dbReference>
<dbReference type="EMBL" id="JACOOK010000002">
    <property type="protein sequence ID" value="MBC5616168.1"/>
    <property type="molecule type" value="Genomic_DNA"/>
</dbReference>
<dbReference type="SMART" id="SM00382">
    <property type="entry name" value="AAA"/>
    <property type="match status" value="1"/>
</dbReference>
<accession>A0ABR7CKI9</accession>
<evidence type="ECO:0000256" key="1">
    <source>
        <dbReference type="SAM" id="MobiDB-lite"/>
    </source>
</evidence>
<reference evidence="4 5" key="1">
    <citation type="submission" date="2020-08" db="EMBL/GenBank/DDBJ databases">
        <title>Genome public.</title>
        <authorList>
            <person name="Liu C."/>
            <person name="Sun Q."/>
        </authorList>
    </citation>
    <scope>NUCLEOTIDE SEQUENCE [LARGE SCALE GENOMIC DNA]</scope>
    <source>
        <strain evidence="4 5">New-7</strain>
    </source>
</reference>
<dbReference type="Pfam" id="PF14493">
    <property type="entry name" value="HTH_40"/>
    <property type="match status" value="1"/>
</dbReference>
<dbReference type="SUPFAM" id="SSF47819">
    <property type="entry name" value="HRDC-like"/>
    <property type="match status" value="1"/>
</dbReference>
<proteinExistence type="predicted"/>
<feature type="domain" description="HRDC" evidence="3">
    <location>
        <begin position="624"/>
        <end position="704"/>
    </location>
</feature>
<organism evidence="4 5">
    <name type="scientific">Alistipes hominis</name>
    <dbReference type="NCBI Taxonomy" id="2763015"/>
    <lineage>
        <taxon>Bacteria</taxon>
        <taxon>Pseudomonadati</taxon>
        <taxon>Bacteroidota</taxon>
        <taxon>Bacteroidia</taxon>
        <taxon>Bacteroidales</taxon>
        <taxon>Rikenellaceae</taxon>
        <taxon>Alistipes</taxon>
    </lineage>
</organism>
<keyword evidence="2" id="KW-0812">Transmembrane</keyword>
<dbReference type="PANTHER" id="PTHR47642:SF7">
    <property type="entry name" value="ATP-DEPENDENT DNA HELICASE PIF1"/>
    <property type="match status" value="1"/>
</dbReference>
<evidence type="ECO:0000256" key="2">
    <source>
        <dbReference type="SAM" id="Phobius"/>
    </source>
</evidence>
<dbReference type="Gene3D" id="3.40.50.300">
    <property type="entry name" value="P-loop containing nucleotide triphosphate hydrolases"/>
    <property type="match status" value="2"/>
</dbReference>
<dbReference type="PROSITE" id="PS50967">
    <property type="entry name" value="HRDC"/>
    <property type="match status" value="1"/>
</dbReference>
<comment type="caution">
    <text evidence="4">The sequence shown here is derived from an EMBL/GenBank/DDBJ whole genome shotgun (WGS) entry which is preliminary data.</text>
</comment>
<dbReference type="InterPro" id="IPR010997">
    <property type="entry name" value="HRDC-like_sf"/>
</dbReference>
<dbReference type="Gene3D" id="2.30.30.940">
    <property type="match status" value="1"/>
</dbReference>
<dbReference type="InterPro" id="IPR003593">
    <property type="entry name" value="AAA+_ATPase"/>
</dbReference>
<dbReference type="InterPro" id="IPR027417">
    <property type="entry name" value="P-loop_NTPase"/>
</dbReference>
<dbReference type="InterPro" id="IPR010285">
    <property type="entry name" value="DNA_helicase_pif1-like_DEAD"/>
</dbReference>
<evidence type="ECO:0000313" key="4">
    <source>
        <dbReference type="EMBL" id="MBC5616168.1"/>
    </source>
</evidence>